<dbReference type="SUPFAM" id="SSF55785">
    <property type="entry name" value="PYP-like sensor domain (PAS domain)"/>
    <property type="match status" value="1"/>
</dbReference>
<evidence type="ECO:0000259" key="5">
    <source>
        <dbReference type="Pfam" id="PF13426"/>
    </source>
</evidence>
<dbReference type="NCBIfam" id="TIGR00229">
    <property type="entry name" value="sensory_box"/>
    <property type="match status" value="1"/>
</dbReference>
<dbReference type="AlphaFoldDB" id="A0A9W8YL92"/>
<keyword evidence="7" id="KW-1185">Reference proteome</keyword>
<dbReference type="Gene3D" id="3.30.450.20">
    <property type="entry name" value="PAS domain"/>
    <property type="match status" value="1"/>
</dbReference>
<dbReference type="InterPro" id="IPR000014">
    <property type="entry name" value="PAS"/>
</dbReference>
<evidence type="ECO:0000313" key="6">
    <source>
        <dbReference type="EMBL" id="KAJ4387605.1"/>
    </source>
</evidence>
<feature type="domain" description="PAS" evidence="5">
    <location>
        <begin position="321"/>
        <end position="415"/>
    </location>
</feature>
<feature type="compositionally biased region" description="Polar residues" evidence="4">
    <location>
        <begin position="516"/>
        <end position="527"/>
    </location>
</feature>
<dbReference type="EMBL" id="JAPEVB010000005">
    <property type="protein sequence ID" value="KAJ4387605.1"/>
    <property type="molecule type" value="Genomic_DNA"/>
</dbReference>
<evidence type="ECO:0000256" key="1">
    <source>
        <dbReference type="ARBA" id="ARBA00022630"/>
    </source>
</evidence>
<feature type="compositionally biased region" description="Basic and acidic residues" evidence="4">
    <location>
        <begin position="55"/>
        <end position="71"/>
    </location>
</feature>
<keyword evidence="3" id="KW-0157">Chromophore</keyword>
<dbReference type="PANTHER" id="PTHR47429:SF9">
    <property type="entry name" value="PAS DOMAIN-CONTAINING PROTEIN"/>
    <property type="match status" value="1"/>
</dbReference>
<comment type="caution">
    <text evidence="6">The sequence shown here is derived from an EMBL/GenBank/DDBJ whole genome shotgun (WGS) entry which is preliminary data.</text>
</comment>
<evidence type="ECO:0000256" key="2">
    <source>
        <dbReference type="ARBA" id="ARBA00022643"/>
    </source>
</evidence>
<feature type="region of interest" description="Disordered" evidence="4">
    <location>
        <begin position="507"/>
        <end position="550"/>
    </location>
</feature>
<feature type="region of interest" description="Disordered" evidence="4">
    <location>
        <begin position="690"/>
        <end position="762"/>
    </location>
</feature>
<sequence length="762" mass="85293">MKFGKLLNSGRDRDRNSSRVPDRKNGHLVRTTEEKVNIKSDLHDITNPRQAPKPPQEDLRAAPEPLQRKPDPIIPGYTSLAQRNHAQPPSQQVSPEAPWSSRFSDSTGRSVAPHENGLGPELEPLPPLQLSSEASGRARGLQPLRETDVDPDSFDLAAPAPAGVEVRPLLEPLERRSLLMFSKTHLRIVFADLKLLRRFSVFLMEHRPEHVPLLVYHLDVRKALAAIRYTNSVTSLLKPMEGLAFTREQAPETMNEGLMRKLEESFSVLANEDLPAWITSVWMRAVEVSIRRRINGSLPTQLRDMSEGLAETFCLSDPARHDNPILFASEEFNRMTQYSNKYVIGRNCRIFQGPQTNRHGVRRIREKLERGEQHYEPCLNYRRDGSPFMNLLMITPLLDGNGKVRYYLGAQIDTSGLLNDFYGFEHLQQYIDKPGYEVDGSEDEGPVMDNSASNGKNELQELSELFNHDELGVIQRHGGRLHYPDLQEPPAALKKKQRLVINADGSADYEDDPLFGSSNGVSSSTPWESEEAMPGELPPKSPNANNSDSYDNRIMHPGTDPSFLSTSGHSASAAFDAQHGGQLGGVYEHYLLVRPAPYLRILFASPSLRIPGMVQSSLMDRIGGSPQLRNQIEQAMTNGQSVTAKVKWIPNPKKVQNVARNRWIHATPLLGRDGEVGVWMVVLVDDERERMGRSSAGTSLRESVRTTHSKVPSVASRTSTLEEDGDSPLRRESNTRESAAIDGLRPPPPMMRGKKNSLTDWE</sequence>
<reference evidence="6" key="1">
    <citation type="submission" date="2022-10" db="EMBL/GenBank/DDBJ databases">
        <title>Tapping the CABI collections for fungal endophytes: first genome assemblies for Collariella, Neodidymelliopsis, Ascochyta clinopodiicola, Didymella pomorum, Didymosphaeria variabile, Neocosmospora piperis and Neocucurbitaria cava.</title>
        <authorList>
            <person name="Hill R."/>
        </authorList>
    </citation>
    <scope>NUCLEOTIDE SEQUENCE</scope>
    <source>
        <strain evidence="6">IMI 355082</strain>
    </source>
</reference>
<protein>
    <recommendedName>
        <fullName evidence="5">PAS domain-containing protein</fullName>
    </recommendedName>
</protein>
<name>A0A9W8YL92_9PEZI</name>
<organism evidence="6 7">
    <name type="scientific">Gnomoniopsis smithogilvyi</name>
    <dbReference type="NCBI Taxonomy" id="1191159"/>
    <lineage>
        <taxon>Eukaryota</taxon>
        <taxon>Fungi</taxon>
        <taxon>Dikarya</taxon>
        <taxon>Ascomycota</taxon>
        <taxon>Pezizomycotina</taxon>
        <taxon>Sordariomycetes</taxon>
        <taxon>Sordariomycetidae</taxon>
        <taxon>Diaporthales</taxon>
        <taxon>Gnomoniaceae</taxon>
        <taxon>Gnomoniopsis</taxon>
    </lineage>
</organism>
<dbReference type="CDD" id="cd00130">
    <property type="entry name" value="PAS"/>
    <property type="match status" value="1"/>
</dbReference>
<feature type="compositionally biased region" description="Basic and acidic residues" evidence="4">
    <location>
        <begin position="10"/>
        <end position="46"/>
    </location>
</feature>
<feature type="region of interest" description="Disordered" evidence="4">
    <location>
        <begin position="1"/>
        <end position="139"/>
    </location>
</feature>
<dbReference type="Pfam" id="PF13426">
    <property type="entry name" value="PAS_9"/>
    <property type="match status" value="1"/>
</dbReference>
<evidence type="ECO:0000256" key="3">
    <source>
        <dbReference type="ARBA" id="ARBA00022991"/>
    </source>
</evidence>
<dbReference type="InterPro" id="IPR035965">
    <property type="entry name" value="PAS-like_dom_sf"/>
</dbReference>
<keyword evidence="1" id="KW-0285">Flavoprotein</keyword>
<evidence type="ECO:0000256" key="4">
    <source>
        <dbReference type="SAM" id="MobiDB-lite"/>
    </source>
</evidence>
<dbReference type="PANTHER" id="PTHR47429">
    <property type="entry name" value="PROTEIN TWIN LOV 1"/>
    <property type="match status" value="1"/>
</dbReference>
<feature type="compositionally biased region" description="Polar residues" evidence="4">
    <location>
        <begin position="79"/>
        <end position="94"/>
    </location>
</feature>
<evidence type="ECO:0000313" key="7">
    <source>
        <dbReference type="Proteomes" id="UP001140453"/>
    </source>
</evidence>
<dbReference type="OrthoDB" id="447251at2759"/>
<dbReference type="GO" id="GO:0005634">
    <property type="term" value="C:nucleus"/>
    <property type="evidence" value="ECO:0007669"/>
    <property type="project" value="TreeGrafter"/>
</dbReference>
<gene>
    <name evidence="6" type="ORF">N0V93_008201</name>
</gene>
<keyword evidence="2" id="KW-0288">FMN</keyword>
<proteinExistence type="predicted"/>
<accession>A0A9W8YL92</accession>
<dbReference type="Proteomes" id="UP001140453">
    <property type="component" value="Unassembled WGS sequence"/>
</dbReference>